<protein>
    <submittedName>
        <fullName evidence="2">VOC family protein</fullName>
    </submittedName>
</protein>
<dbReference type="Proteomes" id="UP001592528">
    <property type="component" value="Unassembled WGS sequence"/>
</dbReference>
<reference evidence="2 3" key="1">
    <citation type="submission" date="2024-09" db="EMBL/GenBank/DDBJ databases">
        <authorList>
            <person name="Lee S.D."/>
        </authorList>
    </citation>
    <scope>NUCLEOTIDE SEQUENCE [LARGE SCALE GENOMIC DNA]</scope>
    <source>
        <strain evidence="2 3">N1-5</strain>
    </source>
</reference>
<dbReference type="PANTHER" id="PTHR33993">
    <property type="entry name" value="GLYOXALASE-RELATED"/>
    <property type="match status" value="1"/>
</dbReference>
<dbReference type="InterPro" id="IPR052164">
    <property type="entry name" value="Anthracycline_SecMetBiosynth"/>
</dbReference>
<gene>
    <name evidence="2" type="ORF">ACEZDJ_09570</name>
</gene>
<dbReference type="SUPFAM" id="SSF54593">
    <property type="entry name" value="Glyoxalase/Bleomycin resistance protein/Dihydroxybiphenyl dioxygenase"/>
    <property type="match status" value="2"/>
</dbReference>
<evidence type="ECO:0000313" key="2">
    <source>
        <dbReference type="EMBL" id="MFC1401536.1"/>
    </source>
</evidence>
<dbReference type="InterPro" id="IPR037523">
    <property type="entry name" value="VOC_core"/>
</dbReference>
<sequence length="270" mass="28989">MTAPAENRTTPRVPCIPGAPSWVSLLARDPAAQQAYYGALLGWHYEEVDEEWWGSYAFAVAQGQRVAGIGSQPQGWATAPTTWTVFFGVEDIDGAAQRVRERIGTVGVGPVDVSAGRVAIAVDPSGAVFGLWQGTPGPTRILEMSGAPSWMELRTDPFAAALFYGEVLDWAGQDRAHLDVHWENERVVLRAGGHRIAALREADPLLAGGSVQAERPYWHVSFAVDDADSAAERAVRLGGSSVVPVVDSPYGRVAELRDPEGARFALISND</sequence>
<dbReference type="InterPro" id="IPR004360">
    <property type="entry name" value="Glyas_Fos-R_dOase_dom"/>
</dbReference>
<evidence type="ECO:0000259" key="1">
    <source>
        <dbReference type="PROSITE" id="PS51819"/>
    </source>
</evidence>
<dbReference type="PANTHER" id="PTHR33993:SF10">
    <property type="entry name" value="CONSERVED PROTEIN"/>
    <property type="match status" value="1"/>
</dbReference>
<dbReference type="CDD" id="cd07247">
    <property type="entry name" value="SgaA_N_like"/>
    <property type="match status" value="2"/>
</dbReference>
<accession>A0ABV6UJB5</accession>
<dbReference type="InterPro" id="IPR029068">
    <property type="entry name" value="Glyas_Bleomycin-R_OHBP_Dase"/>
</dbReference>
<dbReference type="Pfam" id="PF18029">
    <property type="entry name" value="Glyoxalase_6"/>
    <property type="match status" value="1"/>
</dbReference>
<dbReference type="PROSITE" id="PS51819">
    <property type="entry name" value="VOC"/>
    <property type="match status" value="2"/>
</dbReference>
<dbReference type="EMBL" id="JBHEZZ010000004">
    <property type="protein sequence ID" value="MFC1401536.1"/>
    <property type="molecule type" value="Genomic_DNA"/>
</dbReference>
<feature type="domain" description="VOC" evidence="1">
    <location>
        <begin position="19"/>
        <end position="134"/>
    </location>
</feature>
<name>A0ABV6UJB5_9ACTN</name>
<dbReference type="InterPro" id="IPR041581">
    <property type="entry name" value="Glyoxalase_6"/>
</dbReference>
<dbReference type="Pfam" id="PF00903">
    <property type="entry name" value="Glyoxalase"/>
    <property type="match status" value="1"/>
</dbReference>
<proteinExistence type="predicted"/>
<feature type="domain" description="VOC" evidence="1">
    <location>
        <begin position="146"/>
        <end position="269"/>
    </location>
</feature>
<keyword evidence="3" id="KW-1185">Reference proteome</keyword>
<comment type="caution">
    <text evidence="2">The sequence shown here is derived from an EMBL/GenBank/DDBJ whole genome shotgun (WGS) entry which is preliminary data.</text>
</comment>
<evidence type="ECO:0000313" key="3">
    <source>
        <dbReference type="Proteomes" id="UP001592528"/>
    </source>
</evidence>
<organism evidence="2 3">
    <name type="scientific">Streptacidiphilus cavernicola</name>
    <dbReference type="NCBI Taxonomy" id="3342716"/>
    <lineage>
        <taxon>Bacteria</taxon>
        <taxon>Bacillati</taxon>
        <taxon>Actinomycetota</taxon>
        <taxon>Actinomycetes</taxon>
        <taxon>Kitasatosporales</taxon>
        <taxon>Streptomycetaceae</taxon>
        <taxon>Streptacidiphilus</taxon>
    </lineage>
</organism>
<dbReference type="Gene3D" id="3.10.180.10">
    <property type="entry name" value="2,3-Dihydroxybiphenyl 1,2-Dioxygenase, domain 1"/>
    <property type="match status" value="2"/>
</dbReference>
<dbReference type="RefSeq" id="WP_051726029.1">
    <property type="nucleotide sequence ID" value="NZ_JBHEZZ010000004.1"/>
</dbReference>